<evidence type="ECO:0000313" key="9">
    <source>
        <dbReference type="Proteomes" id="UP000248806"/>
    </source>
</evidence>
<gene>
    <name evidence="8" type="ORF">EI42_05149</name>
</gene>
<keyword evidence="9" id="KW-1185">Reference proteome</keyword>
<dbReference type="Gene3D" id="1.10.443.10">
    <property type="entry name" value="Intergrase catalytic core"/>
    <property type="match status" value="1"/>
</dbReference>
<dbReference type="InterPro" id="IPR004107">
    <property type="entry name" value="Integrase_SAM-like_N"/>
</dbReference>
<dbReference type="Pfam" id="PF02899">
    <property type="entry name" value="Phage_int_SAM_1"/>
    <property type="match status" value="1"/>
</dbReference>
<feature type="domain" description="Core-binding (CB)" evidence="7">
    <location>
        <begin position="1"/>
        <end position="101"/>
    </location>
</feature>
<evidence type="ECO:0000256" key="2">
    <source>
        <dbReference type="ARBA" id="ARBA00022908"/>
    </source>
</evidence>
<evidence type="ECO:0000313" key="8">
    <source>
        <dbReference type="EMBL" id="PZW22938.1"/>
    </source>
</evidence>
<dbReference type="OrthoDB" id="143794at2"/>
<keyword evidence="4" id="KW-0233">DNA recombination</keyword>
<comment type="similarity">
    <text evidence="1">Belongs to the 'phage' integrase family.</text>
</comment>
<dbReference type="InterPro" id="IPR010998">
    <property type="entry name" value="Integrase_recombinase_N"/>
</dbReference>
<evidence type="ECO:0000259" key="7">
    <source>
        <dbReference type="PROSITE" id="PS51900"/>
    </source>
</evidence>
<protein>
    <submittedName>
        <fullName evidence="8">Integrase/recombinase XerD</fullName>
    </submittedName>
</protein>
<dbReference type="InterPro" id="IPR013762">
    <property type="entry name" value="Integrase-like_cat_sf"/>
</dbReference>
<dbReference type="SUPFAM" id="SSF56349">
    <property type="entry name" value="DNA breaking-rejoining enzymes"/>
    <property type="match status" value="1"/>
</dbReference>
<dbReference type="AlphaFoldDB" id="A0A326TZE4"/>
<dbReference type="InterPro" id="IPR044068">
    <property type="entry name" value="CB"/>
</dbReference>
<dbReference type="InterPro" id="IPR002104">
    <property type="entry name" value="Integrase_catalytic"/>
</dbReference>
<evidence type="ECO:0000256" key="3">
    <source>
        <dbReference type="ARBA" id="ARBA00023125"/>
    </source>
</evidence>
<dbReference type="GO" id="GO:0006310">
    <property type="term" value="P:DNA recombination"/>
    <property type="evidence" value="ECO:0007669"/>
    <property type="project" value="UniProtKB-KW"/>
</dbReference>
<evidence type="ECO:0000256" key="5">
    <source>
        <dbReference type="PROSITE-ProRule" id="PRU01248"/>
    </source>
</evidence>
<organism evidence="8 9">
    <name type="scientific">Thermosporothrix hazakensis</name>
    <dbReference type="NCBI Taxonomy" id="644383"/>
    <lineage>
        <taxon>Bacteria</taxon>
        <taxon>Bacillati</taxon>
        <taxon>Chloroflexota</taxon>
        <taxon>Ktedonobacteria</taxon>
        <taxon>Ktedonobacterales</taxon>
        <taxon>Thermosporotrichaceae</taxon>
        <taxon>Thermosporothrix</taxon>
    </lineage>
</organism>
<evidence type="ECO:0000256" key="1">
    <source>
        <dbReference type="ARBA" id="ARBA00008857"/>
    </source>
</evidence>
<keyword evidence="3 5" id="KW-0238">DNA-binding</keyword>
<name>A0A326TZE4_THEHA</name>
<proteinExistence type="inferred from homology"/>
<dbReference type="Pfam" id="PF00589">
    <property type="entry name" value="Phage_integrase"/>
    <property type="match status" value="1"/>
</dbReference>
<dbReference type="EMBL" id="QKUF01000028">
    <property type="protein sequence ID" value="PZW22938.1"/>
    <property type="molecule type" value="Genomic_DNA"/>
</dbReference>
<dbReference type="PANTHER" id="PTHR30349:SF41">
    <property type="entry name" value="INTEGRASE_RECOMBINASE PROTEIN MJ0367-RELATED"/>
    <property type="match status" value="1"/>
</dbReference>
<reference evidence="8 9" key="1">
    <citation type="submission" date="2018-06" db="EMBL/GenBank/DDBJ databases">
        <title>Genomic Encyclopedia of Archaeal and Bacterial Type Strains, Phase II (KMG-II): from individual species to whole genera.</title>
        <authorList>
            <person name="Goeker M."/>
        </authorList>
    </citation>
    <scope>NUCLEOTIDE SEQUENCE [LARGE SCALE GENOMIC DNA]</scope>
    <source>
        <strain evidence="8 9">ATCC BAA-1881</strain>
    </source>
</reference>
<accession>A0A326TZE4</accession>
<dbReference type="PANTHER" id="PTHR30349">
    <property type="entry name" value="PHAGE INTEGRASE-RELATED"/>
    <property type="match status" value="1"/>
</dbReference>
<sequence length="325" mass="37724">MKIEKAIKGYIIDCRTRGRSYRTIEWYEQKLRVFADWMREEEEIEELEEVSTLHLRAFVLHIQSIQVGRPTVNKNGDPSEISPLTVKGYVQVVKGFFNWCYQEELIEKNPGARLQLPKVPEYVIPTFSSEHIRMMLAVCDTSTALGYRDYTIVLLLLETGVRISELCNLRMQDVHEDYIKVNGKGKKEREIGISAGVSKCLWKYINKYRKARDEKEDRVFINRAGVPLTPTGVDQVLDDLKERAGITGVRVSAHTFRHTFARMYLEQGGDLYKLSLLMGHSDVEVTQEYLKDFKKREARREQDRFSAVNALGVLNGRRRKKRSDL</sequence>
<dbReference type="GO" id="GO:0015074">
    <property type="term" value="P:DNA integration"/>
    <property type="evidence" value="ECO:0007669"/>
    <property type="project" value="UniProtKB-KW"/>
</dbReference>
<dbReference type="Gene3D" id="1.10.150.130">
    <property type="match status" value="1"/>
</dbReference>
<evidence type="ECO:0000256" key="4">
    <source>
        <dbReference type="ARBA" id="ARBA00023172"/>
    </source>
</evidence>
<feature type="domain" description="Tyr recombinase" evidence="6">
    <location>
        <begin position="122"/>
        <end position="302"/>
    </location>
</feature>
<dbReference type="RefSeq" id="WP_111325433.1">
    <property type="nucleotide sequence ID" value="NZ_BIFX01000001.1"/>
</dbReference>
<comment type="caution">
    <text evidence="8">The sequence shown here is derived from an EMBL/GenBank/DDBJ whole genome shotgun (WGS) entry which is preliminary data.</text>
</comment>
<keyword evidence="2" id="KW-0229">DNA integration</keyword>
<evidence type="ECO:0000259" key="6">
    <source>
        <dbReference type="PROSITE" id="PS51898"/>
    </source>
</evidence>
<dbReference type="PROSITE" id="PS51898">
    <property type="entry name" value="TYR_RECOMBINASE"/>
    <property type="match status" value="1"/>
</dbReference>
<dbReference type="PROSITE" id="PS51900">
    <property type="entry name" value="CB"/>
    <property type="match status" value="1"/>
</dbReference>
<dbReference type="InterPro" id="IPR011010">
    <property type="entry name" value="DNA_brk_join_enz"/>
</dbReference>
<dbReference type="InterPro" id="IPR050090">
    <property type="entry name" value="Tyrosine_recombinase_XerCD"/>
</dbReference>
<dbReference type="Proteomes" id="UP000248806">
    <property type="component" value="Unassembled WGS sequence"/>
</dbReference>
<dbReference type="GO" id="GO:0003677">
    <property type="term" value="F:DNA binding"/>
    <property type="evidence" value="ECO:0007669"/>
    <property type="project" value="UniProtKB-UniRule"/>
</dbReference>